<dbReference type="EMBL" id="BK059092">
    <property type="protein sequence ID" value="DAE29024.1"/>
    <property type="molecule type" value="Genomic_DNA"/>
</dbReference>
<name>A0A8S5RCC8_9VIRU</name>
<evidence type="ECO:0000313" key="1">
    <source>
        <dbReference type="EMBL" id="DAE29024.1"/>
    </source>
</evidence>
<protein>
    <submittedName>
        <fullName evidence="1">Uncharacterized protein</fullName>
    </submittedName>
</protein>
<sequence length="84" mass="9900">MRLIKFEKYTITIEPEALLIKSIKKLWSRDKTKGKERALAELGYIYFMVDPRSTYSYISNVDDRSAKIIMEEGLPENWKPDKVV</sequence>
<reference evidence="1" key="1">
    <citation type="journal article" date="2021" name="Proc. Natl. Acad. Sci. U.S.A.">
        <title>A Catalog of Tens of Thousands of Viruses from Human Metagenomes Reveals Hidden Associations with Chronic Diseases.</title>
        <authorList>
            <person name="Tisza M.J."/>
            <person name="Buck C.B."/>
        </authorList>
    </citation>
    <scope>NUCLEOTIDE SEQUENCE</scope>
    <source>
        <strain evidence="1">CtPYc18</strain>
    </source>
</reference>
<accession>A0A8S5RCC8</accession>
<organism evidence="1">
    <name type="scientific">virus sp. ctPYc18</name>
    <dbReference type="NCBI Taxonomy" id="2828251"/>
    <lineage>
        <taxon>Viruses</taxon>
    </lineage>
</organism>
<proteinExistence type="predicted"/>